<feature type="domain" description="Tyr recombinase" evidence="2">
    <location>
        <begin position="54"/>
        <end position="147"/>
    </location>
</feature>
<comment type="caution">
    <text evidence="3">The sequence shown here is derived from an EMBL/GenBank/DDBJ whole genome shotgun (WGS) entry which is preliminary data.</text>
</comment>
<keyword evidence="1" id="KW-0233">DNA recombination</keyword>
<dbReference type="InterPro" id="IPR011010">
    <property type="entry name" value="DNA_brk_join_enz"/>
</dbReference>
<dbReference type="SUPFAM" id="SSF56349">
    <property type="entry name" value="DNA breaking-rejoining enzymes"/>
    <property type="match status" value="1"/>
</dbReference>
<name>A0ABQ2XX40_9ACTN</name>
<dbReference type="Proteomes" id="UP000617743">
    <property type="component" value="Unassembled WGS sequence"/>
</dbReference>
<dbReference type="SUPFAM" id="SSF53335">
    <property type="entry name" value="S-adenosyl-L-methionine-dependent methyltransferases"/>
    <property type="match status" value="1"/>
</dbReference>
<evidence type="ECO:0000259" key="2">
    <source>
        <dbReference type="Pfam" id="PF00589"/>
    </source>
</evidence>
<protein>
    <recommendedName>
        <fullName evidence="2">Tyr recombinase domain-containing protein</fullName>
    </recommendedName>
</protein>
<accession>A0ABQ2XX40</accession>
<dbReference type="Pfam" id="PF00589">
    <property type="entry name" value="Phage_integrase"/>
    <property type="match status" value="1"/>
</dbReference>
<dbReference type="EMBL" id="BMWC01000031">
    <property type="protein sequence ID" value="GGX37029.1"/>
    <property type="molecule type" value="Genomic_DNA"/>
</dbReference>
<dbReference type="InterPro" id="IPR013762">
    <property type="entry name" value="Integrase-like_cat_sf"/>
</dbReference>
<sequence>MQPLEDGDEPCGPVLGYAPPLGIALDPFGGIGTTAAAAEALGRVGISVDLSPAYTQLAVWRSGELEEFRNAGYVLVHETGEAFTIKQLRRRAYRLMEIRGLRRVRVYDACSSCLTYLANNGVPDHILARWAGHTNVKTTKKWYVKPDVEDLREAATTWDELHGSSINAIEGKRERGGLSAERFAQPYGQQDRGGPGIGLLAVDR</sequence>
<dbReference type="InterPro" id="IPR029063">
    <property type="entry name" value="SAM-dependent_MTases_sf"/>
</dbReference>
<organism evidence="3 4">
    <name type="scientific">Streptomyces lomondensis</name>
    <dbReference type="NCBI Taxonomy" id="68229"/>
    <lineage>
        <taxon>Bacteria</taxon>
        <taxon>Bacillati</taxon>
        <taxon>Actinomycetota</taxon>
        <taxon>Actinomycetes</taxon>
        <taxon>Kitasatosporales</taxon>
        <taxon>Streptomycetaceae</taxon>
        <taxon>Streptomyces</taxon>
    </lineage>
</organism>
<dbReference type="Gene3D" id="1.10.443.10">
    <property type="entry name" value="Intergrase catalytic core"/>
    <property type="match status" value="1"/>
</dbReference>
<dbReference type="InterPro" id="IPR002104">
    <property type="entry name" value="Integrase_catalytic"/>
</dbReference>
<evidence type="ECO:0000313" key="3">
    <source>
        <dbReference type="EMBL" id="GGX37029.1"/>
    </source>
</evidence>
<evidence type="ECO:0000256" key="1">
    <source>
        <dbReference type="ARBA" id="ARBA00023172"/>
    </source>
</evidence>
<gene>
    <name evidence="3" type="ORF">GCM10010383_78740</name>
</gene>
<keyword evidence="4" id="KW-1185">Reference proteome</keyword>
<dbReference type="RefSeq" id="WP_229906799.1">
    <property type="nucleotide sequence ID" value="NZ_BMWC01000031.1"/>
</dbReference>
<evidence type="ECO:0000313" key="4">
    <source>
        <dbReference type="Proteomes" id="UP000617743"/>
    </source>
</evidence>
<reference evidence="4" key="1">
    <citation type="journal article" date="2019" name="Int. J. Syst. Evol. Microbiol.">
        <title>The Global Catalogue of Microorganisms (GCM) 10K type strain sequencing project: providing services to taxonomists for standard genome sequencing and annotation.</title>
        <authorList>
            <consortium name="The Broad Institute Genomics Platform"/>
            <consortium name="The Broad Institute Genome Sequencing Center for Infectious Disease"/>
            <person name="Wu L."/>
            <person name="Ma J."/>
        </authorList>
    </citation>
    <scope>NUCLEOTIDE SEQUENCE [LARGE SCALE GENOMIC DNA]</scope>
    <source>
        <strain evidence="4">JCM 4866</strain>
    </source>
</reference>
<proteinExistence type="predicted"/>